<dbReference type="PANTHER" id="PTHR36766:SF41">
    <property type="entry name" value="AAA+ ATPASE DOMAIN-CONTAINING PROTEIN"/>
    <property type="match status" value="1"/>
</dbReference>
<evidence type="ECO:0000259" key="3">
    <source>
        <dbReference type="Pfam" id="PF00931"/>
    </source>
</evidence>
<proteinExistence type="predicted"/>
<name>A0AAN8UTS0_9MAGN</name>
<dbReference type="PANTHER" id="PTHR36766">
    <property type="entry name" value="PLANT BROAD-SPECTRUM MILDEW RESISTANCE PROTEIN RPW8"/>
    <property type="match status" value="1"/>
</dbReference>
<dbReference type="PRINTS" id="PR00364">
    <property type="entry name" value="DISEASERSIST"/>
</dbReference>
<dbReference type="SUPFAM" id="SSF52540">
    <property type="entry name" value="P-loop containing nucleoside triphosphate hydrolases"/>
    <property type="match status" value="1"/>
</dbReference>
<evidence type="ECO:0000256" key="2">
    <source>
        <dbReference type="SAM" id="MobiDB-lite"/>
    </source>
</evidence>
<keyword evidence="1" id="KW-0611">Plant defense</keyword>
<dbReference type="Gene3D" id="3.40.50.300">
    <property type="entry name" value="P-loop containing nucleotide triphosphate hydrolases"/>
    <property type="match status" value="1"/>
</dbReference>
<keyword evidence="5" id="KW-1185">Reference proteome</keyword>
<dbReference type="Gene3D" id="1.10.8.430">
    <property type="entry name" value="Helical domain of apoptotic protease-activating factors"/>
    <property type="match status" value="1"/>
</dbReference>
<dbReference type="GO" id="GO:0043531">
    <property type="term" value="F:ADP binding"/>
    <property type="evidence" value="ECO:0007669"/>
    <property type="project" value="InterPro"/>
</dbReference>
<organism evidence="4 5">
    <name type="scientific">Dillenia turbinata</name>
    <dbReference type="NCBI Taxonomy" id="194707"/>
    <lineage>
        <taxon>Eukaryota</taxon>
        <taxon>Viridiplantae</taxon>
        <taxon>Streptophyta</taxon>
        <taxon>Embryophyta</taxon>
        <taxon>Tracheophyta</taxon>
        <taxon>Spermatophyta</taxon>
        <taxon>Magnoliopsida</taxon>
        <taxon>eudicotyledons</taxon>
        <taxon>Gunneridae</taxon>
        <taxon>Pentapetalae</taxon>
        <taxon>Dilleniales</taxon>
        <taxon>Dilleniaceae</taxon>
        <taxon>Dillenia</taxon>
    </lineage>
</organism>
<dbReference type="EMBL" id="JBAMMX010000023">
    <property type="protein sequence ID" value="KAK6917441.1"/>
    <property type="molecule type" value="Genomic_DNA"/>
</dbReference>
<reference evidence="4 5" key="1">
    <citation type="submission" date="2023-12" db="EMBL/GenBank/DDBJ databases">
        <title>A high-quality genome assembly for Dillenia turbinata (Dilleniales).</title>
        <authorList>
            <person name="Chanderbali A."/>
        </authorList>
    </citation>
    <scope>NUCLEOTIDE SEQUENCE [LARGE SCALE GENOMIC DNA]</scope>
    <source>
        <strain evidence="4">LSX21</strain>
        <tissue evidence="4">Leaf</tissue>
    </source>
</reference>
<dbReference type="InterPro" id="IPR027417">
    <property type="entry name" value="P-loop_NTPase"/>
</dbReference>
<comment type="caution">
    <text evidence="4">The sequence shown here is derived from an EMBL/GenBank/DDBJ whole genome shotgun (WGS) entry which is preliminary data.</text>
</comment>
<gene>
    <name evidence="4" type="ORF">RJ641_018192</name>
</gene>
<dbReference type="InterPro" id="IPR042197">
    <property type="entry name" value="Apaf_helical"/>
</dbReference>
<dbReference type="Proteomes" id="UP001370490">
    <property type="component" value="Unassembled WGS sequence"/>
</dbReference>
<dbReference type="AlphaFoldDB" id="A0AAN8UTS0"/>
<evidence type="ECO:0000313" key="5">
    <source>
        <dbReference type="Proteomes" id="UP001370490"/>
    </source>
</evidence>
<dbReference type="Pfam" id="PF00931">
    <property type="entry name" value="NB-ARC"/>
    <property type="match status" value="1"/>
</dbReference>
<feature type="compositionally biased region" description="Polar residues" evidence="2">
    <location>
        <begin position="99"/>
        <end position="113"/>
    </location>
</feature>
<protein>
    <submittedName>
        <fullName evidence="4">NB-ARC</fullName>
    </submittedName>
</protein>
<feature type="domain" description="NB-ARC" evidence="3">
    <location>
        <begin position="149"/>
        <end position="338"/>
    </location>
</feature>
<accession>A0AAN8UTS0</accession>
<dbReference type="InterPro" id="IPR002182">
    <property type="entry name" value="NB-ARC"/>
</dbReference>
<dbReference type="GO" id="GO:0006952">
    <property type="term" value="P:defense response"/>
    <property type="evidence" value="ECO:0007669"/>
    <property type="project" value="UniProtKB-KW"/>
</dbReference>
<evidence type="ECO:0000313" key="4">
    <source>
        <dbReference type="EMBL" id="KAK6917441.1"/>
    </source>
</evidence>
<evidence type="ECO:0000256" key="1">
    <source>
        <dbReference type="ARBA" id="ARBA00022821"/>
    </source>
</evidence>
<feature type="region of interest" description="Disordered" evidence="2">
    <location>
        <begin position="99"/>
        <end position="134"/>
    </location>
</feature>
<sequence>MGKEIEEYLLAKFSKGLHPNRKVHFYENFVELKNLIEGKLKDSPNEGALQTLRDNLFYLNNALTECQMLSEKHFYQKVLPYNTIRSRLKKIKEELEGNSSIEAASRSTTSPQKNSESSSSNDKDDNRRSSGRLTTQVHGFDDEVVLLQESLIELRCHDPFNAIGIVGMGGVGKTTLVQVIFNNKEVKSSFLPRIWICLSRQSNEEDNTSIGIVKRMLIYLGVEMKTIKSISEKENALAGLLFNLYSQLVGKRYLIVLDDAWNTEDWYGNLGSKLEQNTKWEEKLAYGLPKGYGGTVIVTSRSEELAQKMVGEENLHHLLPRSDPETCWLIFRDSVGENIIKSNLSNEEENKKVKKEIQEKCSGLPLAARMMGQIMKEQLQGKSTTAEIQQKVANPFDLIPFGGVFADCIPPPSCFVPDPLLSAAACALPSSFP</sequence>